<dbReference type="AlphaFoldDB" id="A0A0K2VWL3"/>
<organism evidence="1 2">
    <name type="scientific">Mesorhizobium plurifarium</name>
    <dbReference type="NCBI Taxonomy" id="69974"/>
    <lineage>
        <taxon>Bacteria</taxon>
        <taxon>Pseudomonadati</taxon>
        <taxon>Pseudomonadota</taxon>
        <taxon>Alphaproteobacteria</taxon>
        <taxon>Hyphomicrobiales</taxon>
        <taxon>Phyllobacteriaceae</taxon>
        <taxon>Mesorhizobium</taxon>
    </lineage>
</organism>
<gene>
    <name evidence="1" type="ORF">MPL1032_20055</name>
</gene>
<accession>A0A0K2VWL3</accession>
<name>A0A0K2VWL3_MESPL</name>
<dbReference type="EMBL" id="CCND01000012">
    <property type="protein sequence ID" value="CDX55311.1"/>
    <property type="molecule type" value="Genomic_DNA"/>
</dbReference>
<proteinExistence type="predicted"/>
<protein>
    <submittedName>
        <fullName evidence="1">Uncharacterized protein</fullName>
    </submittedName>
</protein>
<evidence type="ECO:0000313" key="2">
    <source>
        <dbReference type="Proteomes" id="UP000182888"/>
    </source>
</evidence>
<dbReference type="Proteomes" id="UP000182888">
    <property type="component" value="Unassembled WGS sequence"/>
</dbReference>
<reference evidence="2" key="1">
    <citation type="submission" date="2014-08" db="EMBL/GenBank/DDBJ databases">
        <authorList>
            <person name="Edwards T."/>
        </authorList>
    </citation>
    <scope>NUCLEOTIDE SEQUENCE [LARGE SCALE GENOMIC DNA]</scope>
</reference>
<sequence length="56" mass="6380">MPLRRGFAAVQNDLCSAPLLPFDLGHGMDPRVYATLRVAPPQDDEFRWLRPLSCRL</sequence>
<evidence type="ECO:0000313" key="1">
    <source>
        <dbReference type="EMBL" id="CDX55311.1"/>
    </source>
</evidence>